<evidence type="ECO:0000256" key="1">
    <source>
        <dbReference type="SAM" id="SignalP"/>
    </source>
</evidence>
<proteinExistence type="predicted"/>
<dbReference type="AlphaFoldDB" id="A0A238JTM7"/>
<dbReference type="RefSeq" id="WP_141138457.1">
    <property type="nucleotide sequence ID" value="NZ_FXYG01000001.1"/>
</dbReference>
<evidence type="ECO:0000313" key="2">
    <source>
        <dbReference type="EMBL" id="SMX34009.1"/>
    </source>
</evidence>
<keyword evidence="1" id="KW-0732">Signal</keyword>
<organism evidence="2 3">
    <name type="scientific">Ruegeria arenilitoris</name>
    <dbReference type="NCBI Taxonomy" id="1173585"/>
    <lineage>
        <taxon>Bacteria</taxon>
        <taxon>Pseudomonadati</taxon>
        <taxon>Pseudomonadota</taxon>
        <taxon>Alphaproteobacteria</taxon>
        <taxon>Rhodobacterales</taxon>
        <taxon>Roseobacteraceae</taxon>
        <taxon>Ruegeria</taxon>
    </lineage>
</organism>
<evidence type="ECO:0000313" key="3">
    <source>
        <dbReference type="Proteomes" id="UP000202485"/>
    </source>
</evidence>
<feature type="chain" id="PRO_5013167305" description="DUF4440 domain-containing protein" evidence="1">
    <location>
        <begin position="22"/>
        <end position="158"/>
    </location>
</feature>
<reference evidence="3" key="1">
    <citation type="submission" date="2017-05" db="EMBL/GenBank/DDBJ databases">
        <authorList>
            <person name="Rodrigo-Torres L."/>
            <person name="Arahal R. D."/>
            <person name="Lucena T."/>
        </authorList>
    </citation>
    <scope>NUCLEOTIDE SEQUENCE [LARGE SCALE GENOMIC DNA]</scope>
    <source>
        <strain evidence="3">CECT 8715</strain>
    </source>
</reference>
<dbReference type="EMBL" id="FXYG01000001">
    <property type="protein sequence ID" value="SMX34009.1"/>
    <property type="molecule type" value="Genomic_DNA"/>
</dbReference>
<gene>
    <name evidence="2" type="ORF">RUA8715_00287</name>
</gene>
<dbReference type="Proteomes" id="UP000202485">
    <property type="component" value="Unassembled WGS sequence"/>
</dbReference>
<feature type="signal peptide" evidence="1">
    <location>
        <begin position="1"/>
        <end position="21"/>
    </location>
</feature>
<evidence type="ECO:0008006" key="4">
    <source>
        <dbReference type="Google" id="ProtNLM"/>
    </source>
</evidence>
<protein>
    <recommendedName>
        <fullName evidence="4">DUF4440 domain-containing protein</fullName>
    </recommendedName>
</protein>
<accession>A0A238JTM7</accession>
<sequence length="158" mass="17453">MRLRILATLAGIALAGGLALAARGSDPKVIAERQVSVPNSQIAWSDWDPEAIHTITVKYGQGQPDDHFFYSVADWAQRNGDTGLETVLALHGYVETDRSLPRIVITEEPGSATATAVTTVKYDWQGHAGTMAQTDRFSLTRKGRKWVIRTLHTTMDYR</sequence>
<dbReference type="OrthoDB" id="7706919at2"/>
<keyword evidence="3" id="KW-1185">Reference proteome</keyword>
<name>A0A238JTM7_9RHOB</name>